<proteinExistence type="predicted"/>
<evidence type="ECO:0000256" key="1">
    <source>
        <dbReference type="ARBA" id="ARBA00004141"/>
    </source>
</evidence>
<dbReference type="PANTHER" id="PTHR21576:SF158">
    <property type="entry name" value="RIBOSOMAL RNA-PROCESSING PROTEIN 12-LIKE CONSERVED DOMAIN-CONTAINING PROTEIN"/>
    <property type="match status" value="1"/>
</dbReference>
<feature type="transmembrane region" description="Helical" evidence="6">
    <location>
        <begin position="113"/>
        <end position="134"/>
    </location>
</feature>
<dbReference type="PANTHER" id="PTHR21576">
    <property type="entry name" value="UNCHARACTERIZED NODULIN-LIKE PROTEIN"/>
    <property type="match status" value="1"/>
</dbReference>
<gene>
    <name evidence="7" type="ORF">GP486_005277</name>
</gene>
<keyword evidence="2 6" id="KW-0812">Transmembrane</keyword>
<keyword evidence="3 6" id="KW-1133">Transmembrane helix</keyword>
<dbReference type="SUPFAM" id="SSF103473">
    <property type="entry name" value="MFS general substrate transporter"/>
    <property type="match status" value="1"/>
</dbReference>
<evidence type="ECO:0000256" key="5">
    <source>
        <dbReference type="SAM" id="MobiDB-lite"/>
    </source>
</evidence>
<dbReference type="AlphaFoldDB" id="A0A9P8L9Q6"/>
<evidence type="ECO:0000313" key="7">
    <source>
        <dbReference type="EMBL" id="KAH0556938.1"/>
    </source>
</evidence>
<name>A0A9P8L9Q6_9PEZI</name>
<dbReference type="Gene3D" id="1.20.1250.20">
    <property type="entry name" value="MFS general substrate transporter like domains"/>
    <property type="match status" value="1"/>
</dbReference>
<evidence type="ECO:0000256" key="4">
    <source>
        <dbReference type="ARBA" id="ARBA00023136"/>
    </source>
</evidence>
<comment type="subcellular location">
    <subcellularLocation>
        <location evidence="1">Membrane</location>
        <topology evidence="1">Multi-pass membrane protein</topology>
    </subcellularLocation>
</comment>
<feature type="compositionally biased region" description="Basic and acidic residues" evidence="5">
    <location>
        <begin position="39"/>
        <end position="48"/>
    </location>
</feature>
<dbReference type="InterPro" id="IPR036259">
    <property type="entry name" value="MFS_trans_sf"/>
</dbReference>
<reference evidence="7" key="1">
    <citation type="submission" date="2021-03" db="EMBL/GenBank/DDBJ databases">
        <title>Comparative genomics and phylogenomic investigation of the class Geoglossomycetes provide insights into ecological specialization and systematics.</title>
        <authorList>
            <person name="Melie T."/>
            <person name="Pirro S."/>
            <person name="Miller A.N."/>
            <person name="Quandt A."/>
        </authorList>
    </citation>
    <scope>NUCLEOTIDE SEQUENCE</scope>
    <source>
        <strain evidence="7">CAQ_001_2017</strain>
    </source>
</reference>
<dbReference type="GO" id="GO:0000329">
    <property type="term" value="C:fungal-type vacuole membrane"/>
    <property type="evidence" value="ECO:0007669"/>
    <property type="project" value="TreeGrafter"/>
</dbReference>
<accession>A0A9P8L9Q6</accession>
<protein>
    <submittedName>
        <fullName evidence="7">Uncharacterized protein</fullName>
    </submittedName>
</protein>
<sequence length="252" mass="27712">MVFVSFFFLRVIPHPGTYEALPVDEARFRAVSSQPRRPKSMDSRRSLENEPVDEEASDAPFPDTEELSSLISSPSSPRPGDVAYDQEGVTEANGDRSHHLDIRGIKLLPEAKFWQLFTLLGLLTGVGLMTINNIGNDAQALWNHYDDSADPKFIQKWQAMHVSILSLMSFTGRLLSGGGSDLIVKKLGMSRFWCLVASSATFCVGQLCAIRIENPHDLWAVSGFTGLGYGILFGVYPTMVSEAFGVHGLSTK</sequence>
<evidence type="ECO:0000256" key="6">
    <source>
        <dbReference type="SAM" id="Phobius"/>
    </source>
</evidence>
<organism evidence="7 8">
    <name type="scientific">Trichoglossum hirsutum</name>
    <dbReference type="NCBI Taxonomy" id="265104"/>
    <lineage>
        <taxon>Eukaryota</taxon>
        <taxon>Fungi</taxon>
        <taxon>Dikarya</taxon>
        <taxon>Ascomycota</taxon>
        <taxon>Pezizomycotina</taxon>
        <taxon>Geoglossomycetes</taxon>
        <taxon>Geoglossales</taxon>
        <taxon>Geoglossaceae</taxon>
        <taxon>Trichoglossum</taxon>
    </lineage>
</organism>
<dbReference type="Proteomes" id="UP000750711">
    <property type="component" value="Unassembled WGS sequence"/>
</dbReference>
<keyword evidence="4 6" id="KW-0472">Membrane</keyword>
<dbReference type="EMBL" id="JAGHQM010000967">
    <property type="protein sequence ID" value="KAH0556938.1"/>
    <property type="molecule type" value="Genomic_DNA"/>
</dbReference>
<evidence type="ECO:0000313" key="8">
    <source>
        <dbReference type="Proteomes" id="UP000750711"/>
    </source>
</evidence>
<keyword evidence="8" id="KW-1185">Reference proteome</keyword>
<evidence type="ECO:0000256" key="3">
    <source>
        <dbReference type="ARBA" id="ARBA00022989"/>
    </source>
</evidence>
<comment type="caution">
    <text evidence="7">The sequence shown here is derived from an EMBL/GenBank/DDBJ whole genome shotgun (WGS) entry which is preliminary data.</text>
</comment>
<feature type="transmembrane region" description="Helical" evidence="6">
    <location>
        <begin position="218"/>
        <end position="236"/>
    </location>
</feature>
<feature type="region of interest" description="Disordered" evidence="5">
    <location>
        <begin position="30"/>
        <end position="85"/>
    </location>
</feature>
<evidence type="ECO:0000256" key="2">
    <source>
        <dbReference type="ARBA" id="ARBA00022692"/>
    </source>
</evidence>